<evidence type="ECO:0000313" key="5">
    <source>
        <dbReference type="Proteomes" id="UP000739538"/>
    </source>
</evidence>
<dbReference type="EMBL" id="JAGQHS010000002">
    <property type="protein sequence ID" value="MCA9754356.1"/>
    <property type="molecule type" value="Genomic_DNA"/>
</dbReference>
<dbReference type="InterPro" id="IPR017703">
    <property type="entry name" value="YgfZ/GCV_T_CS"/>
</dbReference>
<gene>
    <name evidence="4" type="ORF">KDA27_01030</name>
</gene>
<evidence type="ECO:0000256" key="1">
    <source>
        <dbReference type="ARBA" id="ARBA00022946"/>
    </source>
</evidence>
<feature type="domain" description="GCVT N-terminal" evidence="3">
    <location>
        <begin position="23"/>
        <end position="191"/>
    </location>
</feature>
<dbReference type="PIRSF" id="PIRSF006487">
    <property type="entry name" value="GcvT"/>
    <property type="match status" value="1"/>
</dbReference>
<dbReference type="InterPro" id="IPR045179">
    <property type="entry name" value="YgfZ/GcvT"/>
</dbReference>
<feature type="region of interest" description="Disordered" evidence="2">
    <location>
        <begin position="1"/>
        <end position="26"/>
    </location>
</feature>
<name>A0A956SBI3_UNCEI</name>
<dbReference type="Proteomes" id="UP000739538">
    <property type="component" value="Unassembled WGS sequence"/>
</dbReference>
<dbReference type="SUPFAM" id="SSF103025">
    <property type="entry name" value="Folate-binding domain"/>
    <property type="match status" value="1"/>
</dbReference>
<evidence type="ECO:0000313" key="4">
    <source>
        <dbReference type="EMBL" id="MCA9754356.1"/>
    </source>
</evidence>
<dbReference type="PANTHER" id="PTHR22602:SF0">
    <property type="entry name" value="TRANSFERASE CAF17, MITOCHONDRIAL-RELATED"/>
    <property type="match status" value="1"/>
</dbReference>
<reference evidence="4" key="2">
    <citation type="journal article" date="2021" name="Microbiome">
        <title>Successional dynamics and alternative stable states in a saline activated sludge microbial community over 9 years.</title>
        <authorList>
            <person name="Wang Y."/>
            <person name="Ye J."/>
            <person name="Ju F."/>
            <person name="Liu L."/>
            <person name="Boyd J.A."/>
            <person name="Deng Y."/>
            <person name="Parks D.H."/>
            <person name="Jiang X."/>
            <person name="Yin X."/>
            <person name="Woodcroft B.J."/>
            <person name="Tyson G.W."/>
            <person name="Hugenholtz P."/>
            <person name="Polz M.F."/>
            <person name="Zhang T."/>
        </authorList>
    </citation>
    <scope>NUCLEOTIDE SEQUENCE</scope>
    <source>
        <strain evidence="4">HKST-UBA02</strain>
    </source>
</reference>
<organism evidence="4 5">
    <name type="scientific">Eiseniibacteriota bacterium</name>
    <dbReference type="NCBI Taxonomy" id="2212470"/>
    <lineage>
        <taxon>Bacteria</taxon>
        <taxon>Candidatus Eiseniibacteriota</taxon>
    </lineage>
</organism>
<keyword evidence="1" id="KW-0809">Transit peptide</keyword>
<evidence type="ECO:0000256" key="2">
    <source>
        <dbReference type="SAM" id="MobiDB-lite"/>
    </source>
</evidence>
<evidence type="ECO:0000259" key="3">
    <source>
        <dbReference type="Pfam" id="PF01571"/>
    </source>
</evidence>
<dbReference type="NCBIfam" id="TIGR03317">
    <property type="entry name" value="ygfZ_signature"/>
    <property type="match status" value="1"/>
</dbReference>
<dbReference type="Pfam" id="PF01571">
    <property type="entry name" value="GCV_T"/>
    <property type="match status" value="1"/>
</dbReference>
<protein>
    <recommendedName>
        <fullName evidence="3">GCVT N-terminal domain-containing protein</fullName>
    </recommendedName>
</protein>
<dbReference type="PANTHER" id="PTHR22602">
    <property type="entry name" value="TRANSFERASE CAF17, MITOCHONDRIAL-RELATED"/>
    <property type="match status" value="1"/>
</dbReference>
<dbReference type="Gene3D" id="3.30.1360.120">
    <property type="entry name" value="Probable tRNA modification gtpase trme, domain 1"/>
    <property type="match status" value="1"/>
</dbReference>
<sequence length="356" mass="39220">MTFRDEGSGLDAGATSPAGRATGAKHGEELASARVLGYDVPRALCSPEVERDAILSSAGFLHAPWERVLEVQGPDAASFLHVLLTQHVKGVAVGGTVRAALANRKGHLEADLTLHRADELRFLLRLPSIAKERVGSVLESHRILEDVSFRWLHEDPDAFLVVGPEASRIASLVVPNAESAGAALVMSVDEIGHGDALVTFERSRREEVEAQLREHGATPIGWDAFDRRRIERGRAWFGIDADEERLVPEPGFDDRIHYDKGCYLGQEPLARLHFRGTPNWELVRLRGTTHREPTPGASLQDGENERVGWLTSVSHTEDGSVALGYLHRRFRESGADFVSTPDGVRFIWERLVDSDA</sequence>
<comment type="caution">
    <text evidence="4">The sequence shown here is derived from an EMBL/GenBank/DDBJ whole genome shotgun (WGS) entry which is preliminary data.</text>
</comment>
<dbReference type="InterPro" id="IPR006222">
    <property type="entry name" value="GCVT_N"/>
</dbReference>
<dbReference type="GO" id="GO:0016226">
    <property type="term" value="P:iron-sulfur cluster assembly"/>
    <property type="evidence" value="ECO:0007669"/>
    <property type="project" value="TreeGrafter"/>
</dbReference>
<dbReference type="AlphaFoldDB" id="A0A956SBI3"/>
<proteinExistence type="predicted"/>
<reference evidence="4" key="1">
    <citation type="submission" date="2020-04" db="EMBL/GenBank/DDBJ databases">
        <authorList>
            <person name="Zhang T."/>
        </authorList>
    </citation>
    <scope>NUCLEOTIDE SEQUENCE</scope>
    <source>
        <strain evidence="4">HKST-UBA02</strain>
    </source>
</reference>
<accession>A0A956SBI3</accession>
<dbReference type="InterPro" id="IPR027266">
    <property type="entry name" value="TrmE/GcvT-like"/>
</dbReference>